<evidence type="ECO:0000256" key="11">
    <source>
        <dbReference type="ARBA" id="ARBA00023310"/>
    </source>
</evidence>
<feature type="signal peptide" evidence="15">
    <location>
        <begin position="1"/>
        <end position="30"/>
    </location>
</feature>
<keyword evidence="9 14" id="KW-0496">Mitochondrion</keyword>
<evidence type="ECO:0000256" key="13">
    <source>
        <dbReference type="ARBA" id="ARBA00064647"/>
    </source>
</evidence>
<feature type="chain" id="PRO_5022238996" description="ATP synthase complex subunit 8" evidence="15">
    <location>
        <begin position="31"/>
        <end position="55"/>
    </location>
</feature>
<evidence type="ECO:0000256" key="1">
    <source>
        <dbReference type="ARBA" id="ARBA00004304"/>
    </source>
</evidence>
<geneLocation type="mitochondrion" evidence="16"/>
<comment type="function">
    <text evidence="12">Subunit 8, of the mitochondrial membrane ATP synthase complex (F(1)F(0) ATP synthase or Complex V) that produces ATP from ADP in the presence of a proton gradient across the membrane which is generated by electron transport complexes of the respiratory chain. ATP synthase complex consist of a soluble F(1) head domain - the catalytic core - and a membrane F(1) domain - the membrane proton channel. These two domains are linked by a central stalk rotating inside the F(1) region and a stationary peripheral stalk. During catalysis, ATP synthesis in the catalytic domain of F(1) is coupled via a rotary mechanism of the central stalk subunits to proton translocation. In vivo, can only synthesize ATP although its ATP hydrolase activity can be activated artificially in vitro. Part of the complex F(0) domain.</text>
</comment>
<dbReference type="AlphaFoldDB" id="A0A517U734"/>
<dbReference type="PANTHER" id="PTHR39937">
    <property type="entry name" value="ATP SYNTHASE PROTEIN 8"/>
    <property type="match status" value="1"/>
</dbReference>
<evidence type="ECO:0000256" key="15">
    <source>
        <dbReference type="SAM" id="SignalP"/>
    </source>
</evidence>
<evidence type="ECO:0000256" key="14">
    <source>
        <dbReference type="RuleBase" id="RU003661"/>
    </source>
</evidence>
<keyword evidence="15" id="KW-0732">Signal</keyword>
<evidence type="ECO:0000256" key="4">
    <source>
        <dbReference type="ARBA" id="ARBA00022547"/>
    </source>
</evidence>
<keyword evidence="10" id="KW-0472">Membrane</keyword>
<evidence type="ECO:0000256" key="3">
    <source>
        <dbReference type="ARBA" id="ARBA00022448"/>
    </source>
</evidence>
<keyword evidence="7" id="KW-1133">Transmembrane helix</keyword>
<evidence type="ECO:0000256" key="8">
    <source>
        <dbReference type="ARBA" id="ARBA00023065"/>
    </source>
</evidence>
<dbReference type="GO" id="GO:0015078">
    <property type="term" value="F:proton transmembrane transporter activity"/>
    <property type="evidence" value="ECO:0007669"/>
    <property type="project" value="InterPro"/>
</dbReference>
<dbReference type="GeneID" id="41659151"/>
<dbReference type="RefSeq" id="YP_009685521.1">
    <property type="nucleotide sequence ID" value="NC_044426.1"/>
</dbReference>
<evidence type="ECO:0000256" key="6">
    <source>
        <dbReference type="ARBA" id="ARBA00022781"/>
    </source>
</evidence>
<keyword evidence="5 14" id="KW-0812">Transmembrane</keyword>
<dbReference type="CTD" id="4509"/>
<protein>
    <recommendedName>
        <fullName evidence="14">ATP synthase complex subunit 8</fullName>
    </recommendedName>
</protein>
<keyword evidence="11" id="KW-0066">ATP synthesis</keyword>
<keyword evidence="8 14" id="KW-0406">Ion transport</keyword>
<comment type="subcellular location">
    <subcellularLocation>
        <location evidence="1 14">Mitochondrion membrane</location>
        <topology evidence="1 14">Single-pass membrane protein</topology>
    </subcellularLocation>
</comment>
<evidence type="ECO:0000313" key="16">
    <source>
        <dbReference type="EMBL" id="QDT76512.1"/>
    </source>
</evidence>
<dbReference type="PANTHER" id="PTHR39937:SF1">
    <property type="entry name" value="ATP SYNTHASE PROTEIN 8"/>
    <property type="match status" value="1"/>
</dbReference>
<dbReference type="InterPro" id="IPR050635">
    <property type="entry name" value="ATPase_protein_8"/>
</dbReference>
<evidence type="ECO:0000256" key="2">
    <source>
        <dbReference type="ARBA" id="ARBA00008892"/>
    </source>
</evidence>
<evidence type="ECO:0000256" key="9">
    <source>
        <dbReference type="ARBA" id="ARBA00023128"/>
    </source>
</evidence>
<evidence type="ECO:0000256" key="10">
    <source>
        <dbReference type="ARBA" id="ARBA00023136"/>
    </source>
</evidence>
<keyword evidence="4 14" id="KW-0138">CF(0)</keyword>
<name>A0A517U734_9TELE</name>
<accession>A0A517U734</accession>
<evidence type="ECO:0000256" key="7">
    <source>
        <dbReference type="ARBA" id="ARBA00022989"/>
    </source>
</evidence>
<dbReference type="EMBL" id="MK784208">
    <property type="protein sequence ID" value="QDT76512.1"/>
    <property type="molecule type" value="Genomic_DNA"/>
</dbReference>
<dbReference type="Pfam" id="PF00895">
    <property type="entry name" value="ATP-synt_8"/>
    <property type="match status" value="1"/>
</dbReference>
<organism evidence="16">
    <name type="scientific">Epiplatys dageti</name>
    <name type="common">redchin panchax</name>
    <dbReference type="NCBI Taxonomy" id="1573755"/>
    <lineage>
        <taxon>Eukaryota</taxon>
        <taxon>Metazoa</taxon>
        <taxon>Chordata</taxon>
        <taxon>Craniata</taxon>
        <taxon>Vertebrata</taxon>
        <taxon>Euteleostomi</taxon>
        <taxon>Actinopterygii</taxon>
        <taxon>Neopterygii</taxon>
        <taxon>Teleostei</taxon>
        <taxon>Neoteleostei</taxon>
        <taxon>Acanthomorphata</taxon>
        <taxon>Ovalentaria</taxon>
        <taxon>Atherinomorphae</taxon>
        <taxon>Cyprinodontiformes</taxon>
        <taxon>Nothobranchiidae</taxon>
        <taxon>Epiplatys</taxon>
    </lineage>
</organism>
<keyword evidence="6 14" id="KW-0375">Hydrogen ion transport</keyword>
<reference evidence="16" key="1">
    <citation type="journal article" date="2019" name="Cell">
        <title>Relaxed Selection Limits Lifespan by Increasing Mutation Load.</title>
        <authorList>
            <person name="Cui R."/>
            <person name="Medeiros T."/>
            <person name="Willemsen D."/>
            <person name="Iasi L.N.M."/>
            <person name="Collier G.E."/>
            <person name="Graef M."/>
            <person name="Reichard M."/>
            <person name="Valenzano D.R."/>
        </authorList>
    </citation>
    <scope>NUCLEOTIDE SEQUENCE</scope>
</reference>
<dbReference type="GO" id="GO:0031966">
    <property type="term" value="C:mitochondrial membrane"/>
    <property type="evidence" value="ECO:0007669"/>
    <property type="project" value="UniProtKB-SubCell"/>
</dbReference>
<sequence length="55" mass="6621">MPQLNPEPWFLILLLSWAMFLIFIPPKILAHSTLKDPNIQSTEKSNKEMWNWPWQ</sequence>
<comment type="similarity">
    <text evidence="2 14">Belongs to the ATPase protein 8 family.</text>
</comment>
<dbReference type="GO" id="GO:0045259">
    <property type="term" value="C:proton-transporting ATP synthase complex"/>
    <property type="evidence" value="ECO:0007669"/>
    <property type="project" value="UniProtKB-KW"/>
</dbReference>
<dbReference type="InterPro" id="IPR001421">
    <property type="entry name" value="ATP8_metazoa"/>
</dbReference>
<proteinExistence type="inferred from homology"/>
<evidence type="ECO:0000256" key="5">
    <source>
        <dbReference type="ARBA" id="ARBA00022692"/>
    </source>
</evidence>
<keyword evidence="3 14" id="KW-0813">Transport</keyword>
<evidence type="ECO:0000256" key="12">
    <source>
        <dbReference type="ARBA" id="ARBA00053067"/>
    </source>
</evidence>
<comment type="subunit">
    <text evidence="13">Component of the ATP synthase complex composed at least of ATP5F1A/subunit alpha, ATP5F1B/subunit beta, ATP5MC1/subunit c (homooctomer), MT-ATP6/subunit a, MT-ATP8/subunit 8, ATP5ME/subunit e, ATP5MF/subunit f, ATP5MG/subunit g, ATP5MK/subunit k, ATP5MJ/subunit j, ATP5F1C/subunit gamma, ATP5F1D/subunit delta, ATP5F1E/subunit epsilon, ATP5PF/subunit F6, ATP5PB/subunit b, ATP5PD/subunit d, ATP5PO/subunit OSCP. ATP synthase complex consists of a soluble F(1) head domain (subunits alpha(3) and beta(3)) - the catalytic core - and a membrane F(0) domain - the membrane proton channel (subunits c, a, 8, e, f, g, k and j). These two domains are linked by a central stalk (subunits gamma, delta, and epsilon) rotating inside the F1 region and a stationary peripheral stalk (subunits F6, b, d, and OSCP).</text>
</comment>
<dbReference type="GO" id="GO:0015986">
    <property type="term" value="P:proton motive force-driven ATP synthesis"/>
    <property type="evidence" value="ECO:0007669"/>
    <property type="project" value="InterPro"/>
</dbReference>
<gene>
    <name evidence="16" type="primary">ATP8</name>
</gene>